<evidence type="ECO:0000259" key="1">
    <source>
        <dbReference type="PROSITE" id="PS51412"/>
    </source>
</evidence>
<dbReference type="PROSITE" id="PS51412">
    <property type="entry name" value="MACPF_2"/>
    <property type="match status" value="1"/>
</dbReference>
<dbReference type="Pfam" id="PF01823">
    <property type="entry name" value="MACPF"/>
    <property type="match status" value="1"/>
</dbReference>
<organism evidence="2">
    <name type="scientific">Terrestrivirus sp</name>
    <dbReference type="NCBI Taxonomy" id="2487775"/>
    <lineage>
        <taxon>Viruses</taxon>
        <taxon>Varidnaviria</taxon>
        <taxon>Bamfordvirae</taxon>
        <taxon>Nucleocytoviricota</taxon>
        <taxon>Megaviricetes</taxon>
        <taxon>Imitervirales</taxon>
        <taxon>Mimiviridae</taxon>
        <taxon>Klosneuvirinae</taxon>
    </lineage>
</organism>
<name>A0A3G4ZMM5_9VIRU</name>
<gene>
    <name evidence="2" type="ORF">Terrestrivirus4_144</name>
</gene>
<dbReference type="SMART" id="SM00457">
    <property type="entry name" value="MACPF"/>
    <property type="match status" value="1"/>
</dbReference>
<dbReference type="InterPro" id="IPR020864">
    <property type="entry name" value="MACPF"/>
</dbReference>
<accession>A0A3G4ZMM5</accession>
<reference evidence="2" key="1">
    <citation type="submission" date="2018-10" db="EMBL/GenBank/DDBJ databases">
        <title>Hidden diversity of soil giant viruses.</title>
        <authorList>
            <person name="Schulz F."/>
            <person name="Alteio L."/>
            <person name="Goudeau D."/>
            <person name="Ryan E.M."/>
            <person name="Malmstrom R.R."/>
            <person name="Blanchard J."/>
            <person name="Woyke T."/>
        </authorList>
    </citation>
    <scope>NUCLEOTIDE SEQUENCE</scope>
    <source>
        <strain evidence="2">TEV1</strain>
    </source>
</reference>
<sequence>MLSKNVYKYIVLIVFFCLNLSTSTLADSIDPHDADPNLPGVNNLRNSYDILTNIPVQNLFVLEYEGDTVCPRGNCYQIPKNINYFERFICDFAGKSFLLETMEEYEEWTSSKVSVKGSFQQFSGSYSSETSTYKQDLFINQEYTSHVVVKCIEYMLNIIPGIRLRDDFIKDAQMLPAVYDNNTAAQYFGLFHFYGSVIPYSMELGGTLDKFSSTKSYYVKTVNQQSVKTQAEASFWLEATGDDSYASKITTEYNHTTNQLNIRSVGGEFWLSGKSDLNGWAASIPKSPAVIQQTMIPISELFTEQWMRGMNVSTKFANVDKALRDYLTISGCTDPRATNYNKEATVSDSSCMTYLTYTGQYKAMGPRGVVEMIDSSEGICFLNGFAHHYTATTGITCVINIGDNNKWRLEAQTAGDMGHTLYCEARCVLIKFTGVPI</sequence>
<feature type="domain" description="MACPF" evidence="1">
    <location>
        <begin position="13"/>
        <end position="334"/>
    </location>
</feature>
<protein>
    <recommendedName>
        <fullName evidence="1">MACPF domain-containing protein</fullName>
    </recommendedName>
</protein>
<evidence type="ECO:0000313" key="2">
    <source>
        <dbReference type="EMBL" id="AYV76096.1"/>
    </source>
</evidence>
<proteinExistence type="predicted"/>
<dbReference type="EMBL" id="MK071982">
    <property type="protein sequence ID" value="AYV76096.1"/>
    <property type="molecule type" value="Genomic_DNA"/>
</dbReference>